<dbReference type="GO" id="GO:0008658">
    <property type="term" value="F:penicillin binding"/>
    <property type="evidence" value="ECO:0007669"/>
    <property type="project" value="InterPro"/>
</dbReference>
<feature type="domain" description="Penicillin-binding protein dimerisation" evidence="5">
    <location>
        <begin position="153"/>
        <end position="312"/>
    </location>
</feature>
<evidence type="ECO:0000256" key="3">
    <source>
        <dbReference type="ARBA" id="ARBA00023136"/>
    </source>
</evidence>
<dbReference type="PANTHER" id="PTHR30627:SF25">
    <property type="entry name" value="PENICILLIN-BINDING PROTEIN 3"/>
    <property type="match status" value="1"/>
</dbReference>
<dbReference type="Gene3D" id="3.10.450.100">
    <property type="entry name" value="NTF2-like, domain 1"/>
    <property type="match status" value="1"/>
</dbReference>
<dbReference type="Proteomes" id="UP000053797">
    <property type="component" value="Unassembled WGS sequence"/>
</dbReference>
<dbReference type="Pfam" id="PF00905">
    <property type="entry name" value="Transpeptidase"/>
    <property type="match status" value="1"/>
</dbReference>
<evidence type="ECO:0000259" key="4">
    <source>
        <dbReference type="Pfam" id="PF00905"/>
    </source>
</evidence>
<dbReference type="InterPro" id="IPR012338">
    <property type="entry name" value="Beta-lactam/transpept-like"/>
</dbReference>
<feature type="domain" description="Penicillin-binding protein transpeptidase" evidence="4">
    <location>
        <begin position="345"/>
        <end position="643"/>
    </location>
</feature>
<dbReference type="InterPro" id="IPR036138">
    <property type="entry name" value="PBP_dimer_sf"/>
</dbReference>
<protein>
    <submittedName>
        <fullName evidence="7">Penicillin-binding protein</fullName>
    </submittedName>
</protein>
<dbReference type="GO" id="GO:0005886">
    <property type="term" value="C:plasma membrane"/>
    <property type="evidence" value="ECO:0007669"/>
    <property type="project" value="TreeGrafter"/>
</dbReference>
<comment type="caution">
    <text evidence="7">The sequence shown here is derived from an EMBL/GenBank/DDBJ whole genome shotgun (WGS) entry which is preliminary data.</text>
</comment>
<sequence length="657" mass="72071">MKRTIPLLLSATFGVTLLAGCQDQPTPEERLDAYIKLWEKQDYDKMYTYASTATKKEYGKKEFIDRTKQLSKTLDIKKLSVERKKAEEATDDEKASLPVQISFDTVAGAVAYDKQVPLTFEKQGETENWFIDWDSSFVLKDFKKEDKVQLQTVEGKRGDLLDANDKPLATSGKGYAVGATAGQLKDVAQVAELLDRPTSSVEDSLKASWVKDGQFVPLKTLTDEATVAKLRDIPGISVKETEVRTYPLGKAASHLIGYIGSATADEIKESKNKIQAGEQIGKRGLEQVLDDRLRGKAGASIILQKKDGSSVTVAETKPSDGEDIPLTIDATLQKKTYDTMKEDPGTASAIDPRTGETRVLLSSPGFDPSEFMSGISQARLDELTQDPDQPLLNRFTSAFAPGSTQKPLTAAVGLKSGTLDPEKAYTINGLKNKIDGFNVTRIHETPAPVNLHNALVYSDNIYFARSTLEQVGTKAFTSGLEALGYGEKLPFAYPLRASQISNDGTIASDGQLMDTSYGQGQMLTNILHLASMYEIFLTDGTIYRPTLLQEEKTKQVFKKDLLDAKDAKMIRDDLYDVVHNGYTLPADIKEVDVAGKTGTAELKKAGETDGKENGFFVGYDNDKKDLLVAIMIESVEKEDRGSPYVSGLVAEVLKQNR</sequence>
<dbReference type="EMBL" id="LNQL01000002">
    <property type="protein sequence ID" value="KSU49251.1"/>
    <property type="molecule type" value="Genomic_DNA"/>
</dbReference>
<dbReference type="RefSeq" id="WP_058265122.1">
    <property type="nucleotide sequence ID" value="NZ_FMYN01000002.1"/>
</dbReference>
<dbReference type="InterPro" id="IPR032710">
    <property type="entry name" value="NTF2-like_dom_sf"/>
</dbReference>
<dbReference type="Gene3D" id="3.40.710.10">
    <property type="entry name" value="DD-peptidase/beta-lactamase superfamily"/>
    <property type="match status" value="1"/>
</dbReference>
<name>A0A0V8GG43_9BACL</name>
<dbReference type="Pfam" id="PF03717">
    <property type="entry name" value="PBP_dimer"/>
    <property type="match status" value="1"/>
</dbReference>
<dbReference type="SUPFAM" id="SSF54427">
    <property type="entry name" value="NTF2-like"/>
    <property type="match status" value="1"/>
</dbReference>
<proteinExistence type="inferred from homology"/>
<evidence type="ECO:0000313" key="7">
    <source>
        <dbReference type="EMBL" id="KSU49251.1"/>
    </source>
</evidence>
<dbReference type="GO" id="GO:0071972">
    <property type="term" value="F:peptidoglycan L,D-transpeptidase activity"/>
    <property type="evidence" value="ECO:0007669"/>
    <property type="project" value="TreeGrafter"/>
</dbReference>
<dbReference type="InterPro" id="IPR005311">
    <property type="entry name" value="PBP_dimer"/>
</dbReference>
<evidence type="ECO:0000256" key="2">
    <source>
        <dbReference type="ARBA" id="ARBA00007171"/>
    </source>
</evidence>
<evidence type="ECO:0000259" key="6">
    <source>
        <dbReference type="Pfam" id="PF05223"/>
    </source>
</evidence>
<evidence type="ECO:0000256" key="1">
    <source>
        <dbReference type="ARBA" id="ARBA00004370"/>
    </source>
</evidence>
<feature type="domain" description="NTF2-like N-terminal transpeptidase" evidence="6">
    <location>
        <begin position="26"/>
        <end position="145"/>
    </location>
</feature>
<comment type="subcellular location">
    <subcellularLocation>
        <location evidence="1">Membrane</location>
    </subcellularLocation>
</comment>
<dbReference type="InterPro" id="IPR007887">
    <property type="entry name" value="MecA_N"/>
</dbReference>
<dbReference type="Gene3D" id="3.30.1390.30">
    <property type="entry name" value="Penicillin-binding protein 2a, domain 3"/>
    <property type="match status" value="1"/>
</dbReference>
<accession>A0A0V8GG43</accession>
<dbReference type="AlphaFoldDB" id="A0A0V8GG43"/>
<dbReference type="PROSITE" id="PS51257">
    <property type="entry name" value="PROKAR_LIPOPROTEIN"/>
    <property type="match status" value="1"/>
</dbReference>
<dbReference type="InterPro" id="IPR001460">
    <property type="entry name" value="PCN-bd_Tpept"/>
</dbReference>
<evidence type="ECO:0000259" key="5">
    <source>
        <dbReference type="Pfam" id="PF03717"/>
    </source>
</evidence>
<dbReference type="PANTHER" id="PTHR30627">
    <property type="entry name" value="PEPTIDOGLYCAN D,D-TRANSPEPTIDASE"/>
    <property type="match status" value="1"/>
</dbReference>
<dbReference type="GO" id="GO:0071555">
    <property type="term" value="P:cell wall organization"/>
    <property type="evidence" value="ECO:0007669"/>
    <property type="project" value="TreeGrafter"/>
</dbReference>
<dbReference type="SUPFAM" id="SSF56519">
    <property type="entry name" value="Penicillin binding protein dimerisation domain"/>
    <property type="match status" value="1"/>
</dbReference>
<gene>
    <name evidence="7" type="ORF">AS033_07735</name>
</gene>
<evidence type="ECO:0000313" key="8">
    <source>
        <dbReference type="Proteomes" id="UP000053797"/>
    </source>
</evidence>
<dbReference type="Gene3D" id="3.90.1310.10">
    <property type="entry name" value="Penicillin-binding protein 2a (Domain 2)"/>
    <property type="match status" value="1"/>
</dbReference>
<dbReference type="Pfam" id="PF05223">
    <property type="entry name" value="MecA_N"/>
    <property type="match status" value="1"/>
</dbReference>
<reference evidence="7 8" key="1">
    <citation type="journal article" date="2015" name="Int. J. Syst. Evol. Microbiol.">
        <title>Exiguobacterium enclense sp. nov., isolated from sediment.</title>
        <authorList>
            <person name="Dastager S.G."/>
            <person name="Mawlankar R."/>
            <person name="Sonalkar V.V."/>
            <person name="Thorat M.N."/>
            <person name="Mual P."/>
            <person name="Verma A."/>
            <person name="Krishnamurthi S."/>
            <person name="Tang S.K."/>
            <person name="Li W.J."/>
        </authorList>
    </citation>
    <scope>NUCLEOTIDE SEQUENCE [LARGE SCALE GENOMIC DNA]</scope>
    <source>
        <strain evidence="7 8">NIO-1109</strain>
    </source>
</reference>
<organism evidence="7 8">
    <name type="scientific">Exiguobacterium indicum</name>
    <dbReference type="NCBI Taxonomy" id="296995"/>
    <lineage>
        <taxon>Bacteria</taxon>
        <taxon>Bacillati</taxon>
        <taxon>Bacillota</taxon>
        <taxon>Bacilli</taxon>
        <taxon>Bacillales</taxon>
        <taxon>Bacillales Family XII. Incertae Sedis</taxon>
        <taxon>Exiguobacterium</taxon>
    </lineage>
</organism>
<comment type="similarity">
    <text evidence="2">Belongs to the transpeptidase family.</text>
</comment>
<keyword evidence="3" id="KW-0472">Membrane</keyword>
<dbReference type="OrthoDB" id="9770103at2"/>
<dbReference type="InterPro" id="IPR050515">
    <property type="entry name" value="Beta-lactam/transpept"/>
</dbReference>
<dbReference type="SUPFAM" id="SSF56601">
    <property type="entry name" value="beta-lactamase/transpeptidase-like"/>
    <property type="match status" value="1"/>
</dbReference>
<dbReference type="GO" id="GO:0046677">
    <property type="term" value="P:response to antibiotic"/>
    <property type="evidence" value="ECO:0007669"/>
    <property type="project" value="InterPro"/>
</dbReference>